<dbReference type="GO" id="GO:0022857">
    <property type="term" value="F:transmembrane transporter activity"/>
    <property type="evidence" value="ECO:0007669"/>
    <property type="project" value="InterPro"/>
</dbReference>
<dbReference type="EMBL" id="CP002353">
    <property type="protein sequence ID" value="ADV63612.1"/>
    <property type="molecule type" value="Genomic_DNA"/>
</dbReference>
<reference evidence="3 4" key="2">
    <citation type="journal article" date="2011" name="Stand. Genomic Sci.">
        <title>Complete genome sequence of Isosphaera pallida type strain (IS1B).</title>
        <authorList>
            <consortium name="US DOE Joint Genome Institute (JGI-PGF)"/>
            <person name="Goker M."/>
            <person name="Cleland D."/>
            <person name="Saunders E."/>
            <person name="Lapidus A."/>
            <person name="Nolan M."/>
            <person name="Lucas S."/>
            <person name="Hammon N."/>
            <person name="Deshpande S."/>
            <person name="Cheng J.F."/>
            <person name="Tapia R."/>
            <person name="Han C."/>
            <person name="Goodwin L."/>
            <person name="Pitluck S."/>
            <person name="Liolios K."/>
            <person name="Pagani I."/>
            <person name="Ivanova N."/>
            <person name="Mavromatis K."/>
            <person name="Pati A."/>
            <person name="Chen A."/>
            <person name="Palaniappan K."/>
            <person name="Land M."/>
            <person name="Hauser L."/>
            <person name="Chang Y.J."/>
            <person name="Jeffries C.D."/>
            <person name="Detter J.C."/>
            <person name="Beck B."/>
            <person name="Woyke T."/>
            <person name="Bristow J."/>
            <person name="Eisen J.A."/>
            <person name="Markowitz V."/>
            <person name="Hugenholtz P."/>
            <person name="Kyrpides N.C."/>
            <person name="Klenk H.P."/>
        </authorList>
    </citation>
    <scope>NUCLEOTIDE SEQUENCE [LARGE SCALE GENOMIC DNA]</scope>
    <source>
        <strain evidence="4">ATCC 43644 / DSM 9630 / IS1B</strain>
    </source>
</reference>
<dbReference type="eggNOG" id="COG2076">
    <property type="taxonomic scope" value="Bacteria"/>
</dbReference>
<dbReference type="InParanoid" id="E8R3A2"/>
<dbReference type="InterPro" id="IPR037185">
    <property type="entry name" value="EmrE-like"/>
</dbReference>
<dbReference type="Pfam" id="PF00893">
    <property type="entry name" value="Multi_Drug_Res"/>
    <property type="match status" value="1"/>
</dbReference>
<keyword evidence="1 2" id="KW-0812">Transmembrane</keyword>
<dbReference type="GO" id="GO:0005886">
    <property type="term" value="C:plasma membrane"/>
    <property type="evidence" value="ECO:0007669"/>
    <property type="project" value="UniProtKB-SubCell"/>
</dbReference>
<reference key="1">
    <citation type="submission" date="2010-11" db="EMBL/GenBank/DDBJ databases">
        <title>The complete sequence of chromosome of Isophaera pallida ATCC 43644.</title>
        <authorList>
            <consortium name="US DOE Joint Genome Institute (JGI-PGF)"/>
            <person name="Lucas S."/>
            <person name="Copeland A."/>
            <person name="Lapidus A."/>
            <person name="Bruce D."/>
            <person name="Goodwin L."/>
            <person name="Pitluck S."/>
            <person name="Kyrpides N."/>
            <person name="Mavromatis K."/>
            <person name="Pagani I."/>
            <person name="Ivanova N."/>
            <person name="Saunders E."/>
            <person name="Brettin T."/>
            <person name="Detter J.C."/>
            <person name="Han C."/>
            <person name="Tapia R."/>
            <person name="Land M."/>
            <person name="Hauser L."/>
            <person name="Markowitz V."/>
            <person name="Cheng J.-F."/>
            <person name="Hugenholtz P."/>
            <person name="Woyke T."/>
            <person name="Wu D."/>
            <person name="Eisen J.A."/>
        </authorList>
    </citation>
    <scope>NUCLEOTIDE SEQUENCE</scope>
    <source>
        <strain>ATCC 43644</strain>
    </source>
</reference>
<dbReference type="InterPro" id="IPR045324">
    <property type="entry name" value="Small_multidrug_res"/>
</dbReference>
<dbReference type="KEGG" id="ipa:Isop_3047"/>
<dbReference type="STRING" id="575540.Isop_3047"/>
<keyword evidence="2" id="KW-0472">Membrane</keyword>
<accession>E8R3A2</accession>
<dbReference type="HOGENOM" id="CLU_133067_3_2_0"/>
<keyword evidence="2" id="KW-1133">Transmembrane helix</keyword>
<dbReference type="Proteomes" id="UP000008631">
    <property type="component" value="Chromosome"/>
</dbReference>
<sequence length="48" mass="5130">MAYAVWSGLGLALVTLVGVAMFQESLSLWKTGSILLIILGVIGLKCHR</sequence>
<evidence type="ECO:0000256" key="1">
    <source>
        <dbReference type="RuleBase" id="RU003942"/>
    </source>
</evidence>
<name>E8R3A2_ISOPI</name>
<evidence type="ECO:0000313" key="3">
    <source>
        <dbReference type="EMBL" id="ADV63612.1"/>
    </source>
</evidence>
<dbReference type="SUPFAM" id="SSF103481">
    <property type="entry name" value="Multidrug resistance efflux transporter EmrE"/>
    <property type="match status" value="1"/>
</dbReference>
<evidence type="ECO:0000313" key="4">
    <source>
        <dbReference type="Proteomes" id="UP000008631"/>
    </source>
</evidence>
<dbReference type="Gene3D" id="1.10.3730.20">
    <property type="match status" value="1"/>
</dbReference>
<dbReference type="AlphaFoldDB" id="E8R3A2"/>
<feature type="transmembrane region" description="Helical" evidence="2">
    <location>
        <begin position="28"/>
        <end position="46"/>
    </location>
</feature>
<keyword evidence="4" id="KW-1185">Reference proteome</keyword>
<comment type="similarity">
    <text evidence="1">Belongs to the drug/metabolite transporter (DMT) superfamily. Small multidrug resistance (SMR) (TC 2.A.7.1) family.</text>
</comment>
<evidence type="ECO:0000256" key="2">
    <source>
        <dbReference type="SAM" id="Phobius"/>
    </source>
</evidence>
<comment type="subcellular location">
    <subcellularLocation>
        <location evidence="1">Cell membrane</location>
        <topology evidence="1">Multi-pass membrane protein</topology>
    </subcellularLocation>
</comment>
<proteinExistence type="inferred from homology"/>
<protein>
    <submittedName>
        <fullName evidence="3">Small multidrug resistance protein</fullName>
    </submittedName>
</protein>
<organism evidence="3 4">
    <name type="scientific">Isosphaera pallida (strain ATCC 43644 / DSM 9630 / IS1B)</name>
    <dbReference type="NCBI Taxonomy" id="575540"/>
    <lineage>
        <taxon>Bacteria</taxon>
        <taxon>Pseudomonadati</taxon>
        <taxon>Planctomycetota</taxon>
        <taxon>Planctomycetia</taxon>
        <taxon>Isosphaerales</taxon>
        <taxon>Isosphaeraceae</taxon>
        <taxon>Isosphaera</taxon>
    </lineage>
</organism>
<gene>
    <name evidence="3" type="ordered locus">Isop_3047</name>
</gene>